<sequence>MTELPSVDDVNRASQAQQLGATAAELHGGLCGWLAAGGAPGNDWPARVLADDNLPPVSDESTLGQLLQITIKQLEDRDFAFELLLSDSADVAAQADAMFSWARAFLGGFGLGSGGRRPALSEEGEEALNDLAKLAQASSEDFESGNDDDEDALAEIEEFIRVAVLLLHGDVVLAARHRQRLN</sequence>
<dbReference type="Proteomes" id="UP000487117">
    <property type="component" value="Unassembled WGS sequence"/>
</dbReference>
<dbReference type="SUPFAM" id="SSF101327">
    <property type="entry name" value="YgfB-like"/>
    <property type="match status" value="1"/>
</dbReference>
<proteinExistence type="inferred from homology"/>
<protein>
    <recommendedName>
        <fullName evidence="2">Rhodanese domain-containing protein</fullName>
    </recommendedName>
</protein>
<dbReference type="InterPro" id="IPR001763">
    <property type="entry name" value="Rhodanese-like_dom"/>
</dbReference>
<comment type="similarity">
    <text evidence="1">Belongs to the UPF0149 family.</text>
</comment>
<accession>A0A7V8FFE8</accession>
<name>A0A7V8FFE8_STEMA</name>
<dbReference type="Pfam" id="PF03695">
    <property type="entry name" value="UPF0149"/>
    <property type="match status" value="1"/>
</dbReference>
<dbReference type="InterPro" id="IPR011978">
    <property type="entry name" value="YgfB-like"/>
</dbReference>
<evidence type="ECO:0000256" key="1">
    <source>
        <dbReference type="ARBA" id="ARBA00038308"/>
    </source>
</evidence>
<dbReference type="PANTHER" id="PTHR37528">
    <property type="entry name" value="UPF0149 PROTEIN YGFB"/>
    <property type="match status" value="1"/>
</dbReference>
<dbReference type="PANTHER" id="PTHR37528:SF1">
    <property type="entry name" value="UPF0149 PROTEIN YGFB"/>
    <property type="match status" value="1"/>
</dbReference>
<evidence type="ECO:0000259" key="2">
    <source>
        <dbReference type="PROSITE" id="PS50206"/>
    </source>
</evidence>
<reference evidence="4" key="1">
    <citation type="journal article" date="2020" name="MBio">
        <title>Horizontal gene transfer to a defensive symbiont with a reduced genome amongst a multipartite beetle microbiome.</title>
        <authorList>
            <person name="Waterworth S.C."/>
            <person name="Florez L.V."/>
            <person name="Rees E.R."/>
            <person name="Hertweck C."/>
            <person name="Kaltenpoth M."/>
            <person name="Kwan J.C."/>
        </authorList>
    </citation>
    <scope>NUCLEOTIDE SEQUENCE [LARGE SCALE GENOMIC DNA]</scope>
</reference>
<organism evidence="3 4">
    <name type="scientific">Stenotrophomonas maltophilia</name>
    <name type="common">Pseudomonas maltophilia</name>
    <name type="synonym">Xanthomonas maltophilia</name>
    <dbReference type="NCBI Taxonomy" id="40324"/>
    <lineage>
        <taxon>Bacteria</taxon>
        <taxon>Pseudomonadati</taxon>
        <taxon>Pseudomonadota</taxon>
        <taxon>Gammaproteobacteria</taxon>
        <taxon>Lysobacterales</taxon>
        <taxon>Lysobacteraceae</taxon>
        <taxon>Stenotrophomonas</taxon>
        <taxon>Stenotrophomonas maltophilia group</taxon>
    </lineage>
</organism>
<dbReference type="Gene3D" id="1.20.120.740">
    <property type="entry name" value="YgfB uncharacterised protein family UPF0149, PF03695"/>
    <property type="match status" value="1"/>
</dbReference>
<gene>
    <name evidence="3" type="ORF">GAK31_02121</name>
</gene>
<dbReference type="InterPro" id="IPR036255">
    <property type="entry name" value="YgfB-like_sf"/>
</dbReference>
<evidence type="ECO:0000313" key="3">
    <source>
        <dbReference type="EMBL" id="KAF1014634.1"/>
    </source>
</evidence>
<dbReference type="AlphaFoldDB" id="A0A7V8FFE8"/>
<dbReference type="NCBIfam" id="NF003405">
    <property type="entry name" value="PRK04758.1"/>
    <property type="match status" value="1"/>
</dbReference>
<feature type="domain" description="Rhodanese" evidence="2">
    <location>
        <begin position="13"/>
        <end position="42"/>
    </location>
</feature>
<comment type="caution">
    <text evidence="3">The sequence shown here is derived from an EMBL/GenBank/DDBJ whole genome shotgun (WGS) entry which is preliminary data.</text>
</comment>
<evidence type="ECO:0000313" key="4">
    <source>
        <dbReference type="Proteomes" id="UP000487117"/>
    </source>
</evidence>
<dbReference type="GO" id="GO:0005829">
    <property type="term" value="C:cytosol"/>
    <property type="evidence" value="ECO:0007669"/>
    <property type="project" value="TreeGrafter"/>
</dbReference>
<dbReference type="PROSITE" id="PS50206">
    <property type="entry name" value="RHODANESE_3"/>
    <property type="match status" value="1"/>
</dbReference>
<dbReference type="EMBL" id="WNDS01000003">
    <property type="protein sequence ID" value="KAF1014634.1"/>
    <property type="molecule type" value="Genomic_DNA"/>
</dbReference>